<proteinExistence type="predicted"/>
<gene>
    <name evidence="1" type="ORF">M752DRAFT_284463</name>
</gene>
<dbReference type="Gene3D" id="2.70.50.70">
    <property type="match status" value="1"/>
</dbReference>
<dbReference type="AlphaFoldDB" id="A0A370PHR0"/>
<accession>A0A370PHR0</accession>
<protein>
    <submittedName>
        <fullName evidence="1">Uncharacterized protein</fullName>
    </submittedName>
</protein>
<dbReference type="EMBL" id="KZ851855">
    <property type="protein sequence ID" value="RDK41729.1"/>
    <property type="molecule type" value="Genomic_DNA"/>
</dbReference>
<name>A0A370PHR0_ASPPH</name>
<dbReference type="Pfam" id="PF04681">
    <property type="entry name" value="Bys1"/>
    <property type="match status" value="1"/>
</dbReference>
<sequence>MMKQLLHKIFEYRCISKSLEHTGKHNTILGIRWQYLISLSAMKPRYLYWRDSHGGPRCSSEADSLIASRLIDINKMPISNVSVSATGSDFPCKGYARDPFDSVAEYTAGQEYVITLAGTATHGGGSCQISLSYDMGETFRVIHSILGHCPEPLHYSFRIPEDAPYGPALLAWTWFNKIGNREMYMNCAQVTIESPKTDVGTLQGETQQASWLERPPIFLANINGEGQCVTIEGEEVSFPMPGDSVEGTVPGTGYTCSSSATFLSKVASSRSSMASFITPPVLTTPRPEITPPGGSILSTKSVLYTITEKNSTSSTIYTDSTGIRYSTGSGSKPVIAGDSCTPGVGRRAYVPTADKGMLDMTSHSGQGAAVIDDGIVSDVIKLNTALLLLEMATVTSMFGIFVLVAGMSPEPSNDVPRRQEYLPGVTIFNYLAKDVFAWSVSNTTGPMTVIPHQKQYFESWRTRVDGGGISIKLATEPSQRSVLQFEYTRMDPIIYWDVSYIDLDYDSDLFQHNITVTSNDPSCPVVSCAAGVYDCHDVYLHPDDNYATHGCPVQTHLKLSIGSSG</sequence>
<organism evidence="1 2">
    <name type="scientific">Aspergillus phoenicis ATCC 13157</name>
    <dbReference type="NCBI Taxonomy" id="1353007"/>
    <lineage>
        <taxon>Eukaryota</taxon>
        <taxon>Fungi</taxon>
        <taxon>Dikarya</taxon>
        <taxon>Ascomycota</taxon>
        <taxon>Pezizomycotina</taxon>
        <taxon>Eurotiomycetes</taxon>
        <taxon>Eurotiomycetidae</taxon>
        <taxon>Eurotiales</taxon>
        <taxon>Aspergillaceae</taxon>
        <taxon>Aspergillus</taxon>
    </lineage>
</organism>
<dbReference type="PANTHER" id="PTHR36182:SF1">
    <property type="entry name" value="PROTEIN, PUTATIVE (AFU_ORTHOLOGUE AFUA_6G10930)-RELATED"/>
    <property type="match status" value="1"/>
</dbReference>
<evidence type="ECO:0000313" key="1">
    <source>
        <dbReference type="EMBL" id="RDK41729.1"/>
    </source>
</evidence>
<dbReference type="InterPro" id="IPR006771">
    <property type="entry name" value="CetA-like"/>
</dbReference>
<dbReference type="Proteomes" id="UP000254937">
    <property type="component" value="Unassembled WGS sequence"/>
</dbReference>
<keyword evidence="2" id="KW-1185">Reference proteome</keyword>
<dbReference type="PANTHER" id="PTHR36182">
    <property type="entry name" value="PROTEIN, PUTATIVE (AFU_ORTHOLOGUE AFUA_6G10930)-RELATED"/>
    <property type="match status" value="1"/>
</dbReference>
<reference evidence="1 2" key="1">
    <citation type="submission" date="2018-07" db="EMBL/GenBank/DDBJ databases">
        <title>Section-level genome sequencing of Aspergillus section Nigri to investigate inter- and intra-species variation.</title>
        <authorList>
            <consortium name="DOE Joint Genome Institute"/>
            <person name="Vesth T.C."/>
            <person name="Nybo J.L."/>
            <person name="Theobald S."/>
            <person name="Frisvad J.C."/>
            <person name="Larsen T.O."/>
            <person name="Nielsen K.F."/>
            <person name="Hoof J.B."/>
            <person name="Brandl J."/>
            <person name="Salamov A."/>
            <person name="Riley R."/>
            <person name="Gladden J.M."/>
            <person name="Phatale P."/>
            <person name="Nielsen M.T."/>
            <person name="Lyhne E.K."/>
            <person name="Kogle M.E."/>
            <person name="Strasser K."/>
            <person name="McDonnell E."/>
            <person name="Barry K."/>
            <person name="Clum A."/>
            <person name="Chen C."/>
            <person name="Nolan M."/>
            <person name="Sandor L."/>
            <person name="Kuo A."/>
            <person name="Lipzen A."/>
            <person name="Hainaut M."/>
            <person name="Drula E."/>
            <person name="Tsang A."/>
            <person name="Magnuson J.K."/>
            <person name="Henrissat B."/>
            <person name="Wiebenga A."/>
            <person name="Simmons B.A."/>
            <person name="Makela M.R."/>
            <person name="De vries R.P."/>
            <person name="Grigoriev I.V."/>
            <person name="Mortensen U.H."/>
            <person name="Baker S.E."/>
            <person name="Andersen M.R."/>
        </authorList>
    </citation>
    <scope>NUCLEOTIDE SEQUENCE [LARGE SCALE GENOMIC DNA]</scope>
    <source>
        <strain evidence="1 2">ATCC 13157</strain>
    </source>
</reference>
<evidence type="ECO:0000313" key="2">
    <source>
        <dbReference type="Proteomes" id="UP000254937"/>
    </source>
</evidence>